<reference evidence="1" key="1">
    <citation type="submission" date="2020-04" db="EMBL/GenBank/DDBJ databases">
        <authorList>
            <person name="Alioto T."/>
            <person name="Alioto T."/>
            <person name="Gomez Garrido J."/>
        </authorList>
    </citation>
    <scope>NUCLEOTIDE SEQUENCE</scope>
    <source>
        <strain evidence="1">A484AB</strain>
    </source>
</reference>
<dbReference type="OrthoDB" id="10067637at2759"/>
<sequence>MKLVECNDRSDGCKWECRKQLNSKRHKVELSIRKGSWFERSNLTLEEILKLTYWWCRGVEQEMMRFEVDVSGNTVVDWDSFCREICEVYYLECEEKIGGPNKRVQIDESKFGKRKYHRGHRVEGQWVFGGIEEESRKSFMFAVDDRSEATLLPIIETFIEKGTTIISDCWKAYTNLEKHGYKHSLVNHSKEFVNKDGDHTNKIEGHWRQAKAKLPAFGTQVYVFVIFS</sequence>
<proteinExistence type="predicted"/>
<accession>A0A6S7IYJ0</accession>
<comment type="caution">
    <text evidence="1">The sequence shown here is derived from an EMBL/GenBank/DDBJ whole genome shotgun (WGS) entry which is preliminary data.</text>
</comment>
<dbReference type="InterPro" id="IPR024445">
    <property type="entry name" value="Tnp_ISXO2-like"/>
</dbReference>
<dbReference type="InterPro" id="IPR053164">
    <property type="entry name" value="IS1016-like_transposase"/>
</dbReference>
<dbReference type="SMART" id="SM01126">
    <property type="entry name" value="DDE_Tnp_IS1595"/>
    <property type="match status" value="1"/>
</dbReference>
<gene>
    <name evidence="1" type="ORF">PACLA_8A012711</name>
</gene>
<dbReference type="Proteomes" id="UP001152795">
    <property type="component" value="Unassembled WGS sequence"/>
</dbReference>
<dbReference type="AlphaFoldDB" id="A0A6S7IYJ0"/>
<dbReference type="PANTHER" id="PTHR47163">
    <property type="entry name" value="DDE_TNP_IS1595 DOMAIN-CONTAINING PROTEIN"/>
    <property type="match status" value="1"/>
</dbReference>
<evidence type="ECO:0000313" key="1">
    <source>
        <dbReference type="EMBL" id="CAB4022793.1"/>
    </source>
</evidence>
<organism evidence="1 2">
    <name type="scientific">Paramuricea clavata</name>
    <name type="common">Red gorgonian</name>
    <name type="synonym">Violescent sea-whip</name>
    <dbReference type="NCBI Taxonomy" id="317549"/>
    <lineage>
        <taxon>Eukaryota</taxon>
        <taxon>Metazoa</taxon>
        <taxon>Cnidaria</taxon>
        <taxon>Anthozoa</taxon>
        <taxon>Octocorallia</taxon>
        <taxon>Malacalcyonacea</taxon>
        <taxon>Plexauridae</taxon>
        <taxon>Paramuricea</taxon>
    </lineage>
</organism>
<protein>
    <submittedName>
        <fullName evidence="1">Uncharacterized protein</fullName>
    </submittedName>
</protein>
<name>A0A6S7IYJ0_PARCT</name>
<evidence type="ECO:0000313" key="2">
    <source>
        <dbReference type="Proteomes" id="UP001152795"/>
    </source>
</evidence>
<dbReference type="Pfam" id="PF12762">
    <property type="entry name" value="DDE_Tnp_IS1595"/>
    <property type="match status" value="1"/>
</dbReference>
<dbReference type="EMBL" id="CACRXK020012161">
    <property type="protein sequence ID" value="CAB4022793.1"/>
    <property type="molecule type" value="Genomic_DNA"/>
</dbReference>
<keyword evidence="2" id="KW-1185">Reference proteome</keyword>
<dbReference type="NCBIfam" id="NF033547">
    <property type="entry name" value="transpos_IS1595"/>
    <property type="match status" value="1"/>
</dbReference>
<dbReference type="PANTHER" id="PTHR47163:SF2">
    <property type="entry name" value="SI:DKEY-17M8.2"/>
    <property type="match status" value="1"/>
</dbReference>